<name>A0A0F8AUS2_LARCR</name>
<dbReference type="eggNOG" id="ENOG502QQUP">
    <property type="taxonomic scope" value="Eukaryota"/>
</dbReference>
<keyword evidence="2" id="KW-0637">Prenyltransferase</keyword>
<dbReference type="SUPFAM" id="SSF48439">
    <property type="entry name" value="Protein prenylyltransferase"/>
    <property type="match status" value="2"/>
</dbReference>
<dbReference type="InterPro" id="IPR002088">
    <property type="entry name" value="Prenyl_trans_a"/>
</dbReference>
<evidence type="ECO:0000256" key="1">
    <source>
        <dbReference type="ARBA" id="ARBA00006734"/>
    </source>
</evidence>
<sequence length="898" mass="102828">MAESEEEVDVLVQRVVKDITTAFKRNPNIDEIGVIPCPEARYNRSPIVLVENKLGVESWCVKFLLPYVHNKLLLYRQRKHWLDREALVDITCTLLLLNPDFTTAWNVRKELLQCGVLNPEKDLYLGKLALTKFPKSPETWIHRRWVLQQILRQGHSRKQEQEQGEADHEERSQQLSDHLARTLHQEIKVCCDAACRYPSNYNAWSHRIWVLQHMAMGNIKVFHDELSSMRLWVSMHVSDHSGFHYRQFLLKELITELSQTQASTTTTTTATTDSPQHCPNSPHHHGHSQANGELSGAEAGEEARQLSFTTVLQLFHQEMELCSDLIQSFPGHETLWSHRRHVFYLWHHWRKEHQLHCSSNGGSKSVSVKDGDPGLQTVSAQSCAGRKCGESLNGQRNASEAMEVDGGSLPDPRDSKRLKRGILLPDPPTLPSEYSFVSSIIDNCCNPEQRRFALAYKKCDEIGVIPCPEARYNRSPIVLVENKLGVESWCVKFLLPYVHNKLLLYRQRKHWLDREALVDITCTLLLLNPDFTTAWNVRKELLQCGVLNPEKDLYLGKLALTKFPKSPETWIHRRWVLQQILRQGHSRKQEQEQGEADHEERSQQLSDHLARTLHQEIKVCCDAACRYPSNYNAWSHRIWVLQHMAMGNIKVFHDELSSMRLWVSMHVSDHSGFHYRQFLLKELITELSQTQASTTTTTTATTDSPQHCPNSPHHHGHSQANGELSGAEAGEEARQLSFTTVLQLFHQEMELCSDLIQSFPGHETLWSHRRHVFYLWHHWRKEHQLHCSSNGGSKSVSVKDGDPGLQTVSAQSCAGRKCGESLNGQRNASEAMEVDGGSLPDPRDSKRLKRGILLPDPPTLPSEYSFVSSIIDNCCNPEQRRFALAYKKWLDTVIGQQP</sequence>
<dbReference type="AlphaFoldDB" id="A0A0F8AUS2"/>
<evidence type="ECO:0000256" key="5">
    <source>
        <dbReference type="SAM" id="MobiDB-lite"/>
    </source>
</evidence>
<evidence type="ECO:0000313" key="6">
    <source>
        <dbReference type="EMBL" id="KKF31716.1"/>
    </source>
</evidence>
<dbReference type="FunFam" id="1.25.40.120:FF:000012">
    <property type="entry name" value="Protein prenyltransferase alpha subunit repeat containing 1"/>
    <property type="match status" value="2"/>
</dbReference>
<comment type="similarity">
    <text evidence="1">Belongs to the protein prenyltransferase subunit alpha family.</text>
</comment>
<organism evidence="6">
    <name type="scientific">Larimichthys crocea</name>
    <name type="common">Large yellow croaker</name>
    <name type="synonym">Pseudosciaena crocea</name>
    <dbReference type="NCBI Taxonomy" id="215358"/>
    <lineage>
        <taxon>Eukaryota</taxon>
        <taxon>Metazoa</taxon>
        <taxon>Chordata</taxon>
        <taxon>Craniata</taxon>
        <taxon>Vertebrata</taxon>
        <taxon>Euteleostomi</taxon>
        <taxon>Actinopterygii</taxon>
        <taxon>Neopterygii</taxon>
        <taxon>Teleostei</taxon>
        <taxon>Neoteleostei</taxon>
        <taxon>Acanthomorphata</taxon>
        <taxon>Eupercaria</taxon>
        <taxon>Sciaenidae</taxon>
        <taxon>Larimichthys</taxon>
    </lineage>
</organism>
<dbReference type="Pfam" id="PF01239">
    <property type="entry name" value="PPTA"/>
    <property type="match status" value="6"/>
</dbReference>
<proteinExistence type="inferred from homology"/>
<dbReference type="PANTHER" id="PTHR11129:SF3">
    <property type="entry name" value="PROTEIN PRENYLTRANSFERASE ALPHA SUBUNIT REPEAT-CONTAINING PROTEIN 1"/>
    <property type="match status" value="1"/>
</dbReference>
<feature type="region of interest" description="Disordered" evidence="5">
    <location>
        <begin position="818"/>
        <end position="849"/>
    </location>
</feature>
<gene>
    <name evidence="6" type="ORF">EH28_05256</name>
</gene>
<feature type="region of interest" description="Disordered" evidence="5">
    <location>
        <begin position="691"/>
        <end position="730"/>
    </location>
</feature>
<keyword evidence="3 6" id="KW-0808">Transferase</keyword>
<feature type="region of interest" description="Disordered" evidence="5">
    <location>
        <begin position="391"/>
        <end position="420"/>
    </location>
</feature>
<reference evidence="6" key="1">
    <citation type="journal article" date="2015" name="PLoS Genet.">
        <title>Genome Sequencing of the Perciform Fish Larimichthys crocea Provides Insights into Molecular and Genetic Mechanisms of Stress Adaptation.</title>
        <authorList>
            <person name="Ao J."/>
            <person name="Mu Y."/>
            <person name="Xiang L.X."/>
            <person name="Fan D."/>
            <person name="Feng M."/>
            <person name="Zhang S."/>
            <person name="Shi Q."/>
            <person name="Zhu L.Y."/>
            <person name="Li T."/>
            <person name="Ding Y."/>
            <person name="Nie L."/>
            <person name="Li Q."/>
            <person name="Dong W.R."/>
            <person name="Jiang L."/>
            <person name="Sun B."/>
            <person name="Zhang X."/>
            <person name="Li M."/>
            <person name="Zhang H.Q."/>
            <person name="Xie S."/>
            <person name="Zhu Y."/>
            <person name="Jiang X."/>
            <person name="Wang X."/>
            <person name="Mu P."/>
            <person name="Chen W."/>
            <person name="Yue Z."/>
            <person name="Wang Z."/>
            <person name="Wang J."/>
            <person name="Shao J.Z."/>
            <person name="Chen X."/>
        </authorList>
    </citation>
    <scope>NUCLEOTIDE SEQUENCE [LARGE SCALE GENOMIC DNA]</scope>
    <source>
        <strain evidence="6">SSNF</strain>
        <tissue evidence="6">Blood</tissue>
    </source>
</reference>
<dbReference type="PANTHER" id="PTHR11129">
    <property type="entry name" value="PROTEIN FARNESYLTRANSFERASE ALPHA SUBUNIT/RAB GERANYLGERANYL TRANSFERASE ALPHA SUBUNIT"/>
    <property type="match status" value="1"/>
</dbReference>
<keyword evidence="4" id="KW-0677">Repeat</keyword>
<dbReference type="Gene3D" id="1.25.40.120">
    <property type="entry name" value="Protein prenylyltransferase"/>
    <property type="match status" value="2"/>
</dbReference>
<dbReference type="GO" id="GO:0005737">
    <property type="term" value="C:cytoplasm"/>
    <property type="evidence" value="ECO:0007669"/>
    <property type="project" value="TreeGrafter"/>
</dbReference>
<feature type="compositionally biased region" description="Low complexity" evidence="5">
    <location>
        <begin position="261"/>
        <end position="272"/>
    </location>
</feature>
<evidence type="ECO:0000256" key="4">
    <source>
        <dbReference type="ARBA" id="ARBA00022737"/>
    </source>
</evidence>
<dbReference type="PROSITE" id="PS51147">
    <property type="entry name" value="PFTA"/>
    <property type="match status" value="2"/>
</dbReference>
<dbReference type="EMBL" id="KQ041009">
    <property type="protein sequence ID" value="KKF31716.1"/>
    <property type="molecule type" value="Genomic_DNA"/>
</dbReference>
<feature type="region of interest" description="Disordered" evidence="5">
    <location>
        <begin position="261"/>
        <end position="300"/>
    </location>
</feature>
<accession>A0A0F8AUS2</accession>
<evidence type="ECO:0000256" key="2">
    <source>
        <dbReference type="ARBA" id="ARBA00022602"/>
    </source>
</evidence>
<evidence type="ECO:0000256" key="3">
    <source>
        <dbReference type="ARBA" id="ARBA00022679"/>
    </source>
</evidence>
<protein>
    <submittedName>
        <fullName evidence="6">Protein prenyltransferase alpha subunit repeat-containing protein 1</fullName>
    </submittedName>
</protein>
<feature type="compositionally biased region" description="Low complexity" evidence="5">
    <location>
        <begin position="691"/>
        <end position="702"/>
    </location>
</feature>
<dbReference type="GO" id="GO:0008318">
    <property type="term" value="F:protein prenyltransferase activity"/>
    <property type="evidence" value="ECO:0007669"/>
    <property type="project" value="InterPro"/>
</dbReference>